<feature type="domain" description="DTW" evidence="6">
    <location>
        <begin position="2"/>
        <end position="186"/>
    </location>
</feature>
<keyword evidence="2" id="KW-0808">Transferase</keyword>
<dbReference type="SMART" id="SM01144">
    <property type="entry name" value="DTW"/>
    <property type="match status" value="1"/>
</dbReference>
<evidence type="ECO:0000256" key="1">
    <source>
        <dbReference type="ARBA" id="ARBA00012386"/>
    </source>
</evidence>
<evidence type="ECO:0000256" key="3">
    <source>
        <dbReference type="ARBA" id="ARBA00022691"/>
    </source>
</evidence>
<reference evidence="7" key="1">
    <citation type="submission" date="2022-12" db="EMBL/GenBank/DDBJ databases">
        <title>Marinomonas 15G1-11 sp. nov, isolated from marine algae.</title>
        <authorList>
            <person name="Butt M."/>
            <person name="Choi D.G."/>
            <person name="Kim J.M."/>
            <person name="Lee J.K."/>
            <person name="Baek J.H."/>
            <person name="Jeon C.O."/>
        </authorList>
    </citation>
    <scope>NUCLEOTIDE SEQUENCE</scope>
    <source>
        <strain evidence="7">15G1-11</strain>
    </source>
</reference>
<proteinExistence type="inferred from homology"/>
<keyword evidence="3" id="KW-0949">S-adenosyl-L-methionine</keyword>
<dbReference type="EMBL" id="JAPUBN010000021">
    <property type="protein sequence ID" value="MCZ2723396.1"/>
    <property type="molecule type" value="Genomic_DNA"/>
</dbReference>
<sequence length="190" mass="21985">MPRPVCTCCEYLKQNCVCDLIPNVHTNLRIIVFQNAKEALHPKNSVRLLKLAFSRVEVVVVTSEVDVVTKLRQLDLSKWCLIYPCDHSMPLETMSENERETLEGFILIDATWRKAFAMYHTSEVFGRISTKHFLSPPNGNYVIRKTSKEKALSTFEACVYTLECLELSDLSSMRRFFCKRRHCNGEKCLQ</sequence>
<dbReference type="InterPro" id="IPR005636">
    <property type="entry name" value="DTW"/>
</dbReference>
<comment type="caution">
    <text evidence="7">The sequence shown here is derived from an EMBL/GenBank/DDBJ whole genome shotgun (WGS) entry which is preliminary data.</text>
</comment>
<protein>
    <recommendedName>
        <fullName evidence="1">tRNA-uridine aminocarboxypropyltransferase</fullName>
        <ecNumber evidence="1">2.5.1.25</ecNumber>
    </recommendedName>
</protein>
<evidence type="ECO:0000256" key="5">
    <source>
        <dbReference type="ARBA" id="ARBA00034489"/>
    </source>
</evidence>
<dbReference type="RefSeq" id="WP_269127505.1">
    <property type="nucleotide sequence ID" value="NZ_JAPUBN010000021.1"/>
</dbReference>
<accession>A0ABT4JYA4</accession>
<name>A0ABT4JYA4_9GAMM</name>
<dbReference type="EC" id="2.5.1.25" evidence="1"/>
<evidence type="ECO:0000313" key="7">
    <source>
        <dbReference type="EMBL" id="MCZ2723396.1"/>
    </source>
</evidence>
<dbReference type="Pfam" id="PF03942">
    <property type="entry name" value="DTW"/>
    <property type="match status" value="1"/>
</dbReference>
<dbReference type="InterPro" id="IPR039262">
    <property type="entry name" value="DTWD2/TAPT"/>
</dbReference>
<gene>
    <name evidence="7" type="ORF">O1D97_17715</name>
</gene>
<evidence type="ECO:0000259" key="6">
    <source>
        <dbReference type="SMART" id="SM01144"/>
    </source>
</evidence>
<evidence type="ECO:0000256" key="2">
    <source>
        <dbReference type="ARBA" id="ARBA00022679"/>
    </source>
</evidence>
<dbReference type="PANTHER" id="PTHR21392">
    <property type="entry name" value="TRNA-URIDINE AMINOCARBOXYPROPYLTRANSFERASE 2"/>
    <property type="match status" value="1"/>
</dbReference>
<comment type="similarity">
    <text evidence="5">Belongs to the TDD superfamily. DTWD2 family.</text>
</comment>
<keyword evidence="4" id="KW-0819">tRNA processing</keyword>
<evidence type="ECO:0000313" key="8">
    <source>
        <dbReference type="Proteomes" id="UP001149719"/>
    </source>
</evidence>
<dbReference type="Proteomes" id="UP001149719">
    <property type="component" value="Unassembled WGS sequence"/>
</dbReference>
<organism evidence="7 8">
    <name type="scientific">Marinomonas phaeophyticola</name>
    <dbReference type="NCBI Taxonomy" id="3004091"/>
    <lineage>
        <taxon>Bacteria</taxon>
        <taxon>Pseudomonadati</taxon>
        <taxon>Pseudomonadota</taxon>
        <taxon>Gammaproteobacteria</taxon>
        <taxon>Oceanospirillales</taxon>
        <taxon>Oceanospirillaceae</taxon>
        <taxon>Marinomonas</taxon>
    </lineage>
</organism>
<dbReference type="PANTHER" id="PTHR21392:SF0">
    <property type="entry name" value="TRNA-URIDINE AMINOCARBOXYPROPYLTRANSFERASE 2"/>
    <property type="match status" value="1"/>
</dbReference>
<keyword evidence="8" id="KW-1185">Reference proteome</keyword>
<evidence type="ECO:0000256" key="4">
    <source>
        <dbReference type="ARBA" id="ARBA00022694"/>
    </source>
</evidence>